<proteinExistence type="inferred from homology"/>
<name>C4L8I3_TOLAT</name>
<evidence type="ECO:0000256" key="2">
    <source>
        <dbReference type="ARBA" id="ARBA00008072"/>
    </source>
</evidence>
<dbReference type="SUPFAM" id="SSF51735">
    <property type="entry name" value="NAD(P)-binding Rossmann-fold domains"/>
    <property type="match status" value="1"/>
</dbReference>
<evidence type="ECO:0000256" key="4">
    <source>
        <dbReference type="ARBA" id="ARBA00022833"/>
    </source>
</evidence>
<dbReference type="GO" id="GO:0016491">
    <property type="term" value="F:oxidoreductase activity"/>
    <property type="evidence" value="ECO:0007669"/>
    <property type="project" value="UniProtKB-KW"/>
</dbReference>
<evidence type="ECO:0000259" key="7">
    <source>
        <dbReference type="Pfam" id="PF08240"/>
    </source>
</evidence>
<dbReference type="HOGENOM" id="CLU_026673_11_5_6"/>
<dbReference type="eggNOG" id="COG1063">
    <property type="taxonomic scope" value="Bacteria"/>
</dbReference>
<dbReference type="STRING" id="595494.Tola_0223"/>
<keyword evidence="9" id="KW-1185">Reference proteome</keyword>
<gene>
    <name evidence="8" type="ordered locus">Tola_0223</name>
</gene>
<evidence type="ECO:0000256" key="3">
    <source>
        <dbReference type="ARBA" id="ARBA00022723"/>
    </source>
</evidence>
<dbReference type="InterPro" id="IPR011032">
    <property type="entry name" value="GroES-like_sf"/>
</dbReference>
<evidence type="ECO:0000256" key="1">
    <source>
        <dbReference type="ARBA" id="ARBA00001947"/>
    </source>
</evidence>
<evidence type="ECO:0000259" key="6">
    <source>
        <dbReference type="Pfam" id="PF00107"/>
    </source>
</evidence>
<feature type="domain" description="Alcohol dehydrogenase-like C-terminal" evidence="6">
    <location>
        <begin position="212"/>
        <end position="336"/>
    </location>
</feature>
<dbReference type="AlphaFoldDB" id="C4L8I3"/>
<dbReference type="Gene3D" id="3.40.50.720">
    <property type="entry name" value="NAD(P)-binding Rossmann-like Domain"/>
    <property type="match status" value="1"/>
</dbReference>
<dbReference type="EMBL" id="CP001616">
    <property type="protein sequence ID" value="ACQ91853.1"/>
    <property type="molecule type" value="Genomic_DNA"/>
</dbReference>
<dbReference type="Pfam" id="PF08240">
    <property type="entry name" value="ADH_N"/>
    <property type="match status" value="1"/>
</dbReference>
<evidence type="ECO:0000256" key="5">
    <source>
        <dbReference type="ARBA" id="ARBA00023002"/>
    </source>
</evidence>
<dbReference type="KEGG" id="tau:Tola_0223"/>
<dbReference type="InterPro" id="IPR013154">
    <property type="entry name" value="ADH-like_N"/>
</dbReference>
<comment type="similarity">
    <text evidence="2">Belongs to the zinc-containing alcohol dehydrogenase family.</text>
</comment>
<keyword evidence="5" id="KW-0560">Oxidoreductase</keyword>
<dbReference type="Pfam" id="PF00107">
    <property type="entry name" value="ADH_zinc_N"/>
    <property type="match status" value="1"/>
</dbReference>
<protein>
    <submittedName>
        <fullName evidence="8">Alcohol dehydrogenase GroES domain protein</fullName>
    </submittedName>
</protein>
<dbReference type="SUPFAM" id="SSF50129">
    <property type="entry name" value="GroES-like"/>
    <property type="match status" value="1"/>
</dbReference>
<dbReference type="InterPro" id="IPR036291">
    <property type="entry name" value="NAD(P)-bd_dom_sf"/>
</dbReference>
<dbReference type="RefSeq" id="WP_012728452.1">
    <property type="nucleotide sequence ID" value="NC_012691.1"/>
</dbReference>
<dbReference type="NCBIfam" id="NF007375">
    <property type="entry name" value="PRK09880.1"/>
    <property type="match status" value="1"/>
</dbReference>
<dbReference type="PANTHER" id="PTHR43161:SF9">
    <property type="entry name" value="SORBITOL DEHYDROGENASE"/>
    <property type="match status" value="1"/>
</dbReference>
<keyword evidence="4" id="KW-0862">Zinc</keyword>
<keyword evidence="3" id="KW-0479">Metal-binding</keyword>
<organism evidence="8 9">
    <name type="scientific">Tolumonas auensis (strain DSM 9187 / NBRC 110442 / TA 4)</name>
    <dbReference type="NCBI Taxonomy" id="595494"/>
    <lineage>
        <taxon>Bacteria</taxon>
        <taxon>Pseudomonadati</taxon>
        <taxon>Pseudomonadota</taxon>
        <taxon>Gammaproteobacteria</taxon>
        <taxon>Aeromonadales</taxon>
        <taxon>Aeromonadaceae</taxon>
        <taxon>Tolumonas</taxon>
    </lineage>
</organism>
<dbReference type="CDD" id="cd08232">
    <property type="entry name" value="idonate-5-DH"/>
    <property type="match status" value="1"/>
</dbReference>
<sequence length="378" mass="41499">MLRNTNFSDSSHKNESNFIVIWHHFLDVSGALKMLKTNSCVVNGKKNVSVVSQDVIYEKDGTLVEVTRGGICGSDLHYYHNGKVGNFEVKQPMILGHEVIGIIKETDSNGLKLNQRVAINPSKPCGKCKYCKEHNENQCVNMRFFGSAMYFPHVNGGFTQYKIVDSSQCVPFGEKSDERRMAFAEPLAVAIHAAKQAGNVENKNIIVSGVGPIGCLLVSALKVLGAKEIVCVDVSEKSLSLAKKMGGTKFINTVNSNLDEYKNEKGFFDIAFEVSGHPDSLKNCLSVTRAKGTIVQVGMGGDIPEFPIMQLIAKEIKLVGAFRFNEEFYTSVSWLDSNKINPLPLLSGEFPFQELETALDFASNKSLAAKVQLIFKGA</sequence>
<dbReference type="GO" id="GO:0046872">
    <property type="term" value="F:metal ion binding"/>
    <property type="evidence" value="ECO:0007669"/>
    <property type="project" value="UniProtKB-KW"/>
</dbReference>
<dbReference type="Gene3D" id="3.90.180.10">
    <property type="entry name" value="Medium-chain alcohol dehydrogenases, catalytic domain"/>
    <property type="match status" value="1"/>
</dbReference>
<accession>C4L8I3</accession>
<evidence type="ECO:0000313" key="8">
    <source>
        <dbReference type="EMBL" id="ACQ91853.1"/>
    </source>
</evidence>
<dbReference type="InterPro" id="IPR013149">
    <property type="entry name" value="ADH-like_C"/>
</dbReference>
<evidence type="ECO:0000313" key="9">
    <source>
        <dbReference type="Proteomes" id="UP000009073"/>
    </source>
</evidence>
<comment type="cofactor">
    <cofactor evidence="1">
        <name>Zn(2+)</name>
        <dbReference type="ChEBI" id="CHEBI:29105"/>
    </cofactor>
</comment>
<dbReference type="Proteomes" id="UP000009073">
    <property type="component" value="Chromosome"/>
</dbReference>
<dbReference type="PANTHER" id="PTHR43161">
    <property type="entry name" value="SORBITOL DEHYDROGENASE"/>
    <property type="match status" value="1"/>
</dbReference>
<reference evidence="9" key="1">
    <citation type="submission" date="2009-05" db="EMBL/GenBank/DDBJ databases">
        <title>Complete sequence of Tolumonas auensis DSM 9187.</title>
        <authorList>
            <consortium name="US DOE Joint Genome Institute"/>
            <person name="Lucas S."/>
            <person name="Copeland A."/>
            <person name="Lapidus A."/>
            <person name="Glavina del Rio T."/>
            <person name="Tice H."/>
            <person name="Bruce D."/>
            <person name="Goodwin L."/>
            <person name="Pitluck S."/>
            <person name="Chertkov O."/>
            <person name="Brettin T."/>
            <person name="Detter J.C."/>
            <person name="Han C."/>
            <person name="Larimer F."/>
            <person name="Land M."/>
            <person name="Hauser L."/>
            <person name="Kyrpides N."/>
            <person name="Mikhailova N."/>
            <person name="Spring S."/>
            <person name="Beller H."/>
        </authorList>
    </citation>
    <scope>NUCLEOTIDE SEQUENCE [LARGE SCALE GENOMIC DNA]</scope>
    <source>
        <strain evidence="9">DSM 9187 / TA4</strain>
    </source>
</reference>
<reference evidence="8 9" key="2">
    <citation type="journal article" date="2011" name="Stand. Genomic Sci.">
        <title>Complete genome sequence of Tolumonas auensis type strain (TA 4).</title>
        <authorList>
            <person name="Chertkov O."/>
            <person name="Copeland A."/>
            <person name="Lucas S."/>
            <person name="Lapidus A."/>
            <person name="Berry K.W."/>
            <person name="Detter J.C."/>
            <person name="Del Rio T.G."/>
            <person name="Hammon N."/>
            <person name="Dalin E."/>
            <person name="Tice H."/>
            <person name="Pitluck S."/>
            <person name="Richardson P."/>
            <person name="Bruce D."/>
            <person name="Goodwin L."/>
            <person name="Han C."/>
            <person name="Tapia R."/>
            <person name="Saunders E."/>
            <person name="Schmutz J."/>
            <person name="Brettin T."/>
            <person name="Larimer F."/>
            <person name="Land M."/>
            <person name="Hauser L."/>
            <person name="Spring S."/>
            <person name="Rohde M."/>
            <person name="Kyrpides N.C."/>
            <person name="Ivanova N."/>
            <person name="Goker M."/>
            <person name="Beller H.R."/>
            <person name="Klenk H.P."/>
            <person name="Woyke T."/>
        </authorList>
    </citation>
    <scope>NUCLEOTIDE SEQUENCE [LARGE SCALE GENOMIC DNA]</scope>
    <source>
        <strain evidence="9">DSM 9187 / TA4</strain>
    </source>
</reference>
<feature type="domain" description="Alcohol dehydrogenase-like N-terminal" evidence="7">
    <location>
        <begin position="60"/>
        <end position="172"/>
    </location>
</feature>